<comment type="subcellular location">
    <subcellularLocation>
        <location evidence="1">Cell membrane</location>
    </subcellularLocation>
</comment>
<comment type="caution">
    <text evidence="8">The sequence shown here is derived from an EMBL/GenBank/DDBJ whole genome shotgun (WGS) entry which is preliminary data.</text>
</comment>
<evidence type="ECO:0000256" key="3">
    <source>
        <dbReference type="ARBA" id="ARBA00022475"/>
    </source>
</evidence>
<keyword evidence="3" id="KW-1003">Cell membrane</keyword>
<evidence type="ECO:0000313" key="9">
    <source>
        <dbReference type="Proteomes" id="UP000316167"/>
    </source>
</evidence>
<dbReference type="PROSITE" id="PS51257">
    <property type="entry name" value="PROKAR_LIPOPROTEIN"/>
    <property type="match status" value="1"/>
</dbReference>
<keyword evidence="7" id="KW-0732">Signal</keyword>
<dbReference type="InterPro" id="IPR038468">
    <property type="entry name" value="MmpS_C"/>
</dbReference>
<dbReference type="Pfam" id="PF05423">
    <property type="entry name" value="Mycobact_memb"/>
    <property type="match status" value="1"/>
</dbReference>
<keyword evidence="6" id="KW-0472">Membrane</keyword>
<name>A0A562SH92_9BACT</name>
<dbReference type="Gene3D" id="2.60.40.2880">
    <property type="entry name" value="MmpS1-5, C-terminal soluble domain"/>
    <property type="match status" value="1"/>
</dbReference>
<evidence type="ECO:0000256" key="6">
    <source>
        <dbReference type="ARBA" id="ARBA00023136"/>
    </source>
</evidence>
<evidence type="ECO:0000256" key="2">
    <source>
        <dbReference type="ARBA" id="ARBA00007531"/>
    </source>
</evidence>
<dbReference type="Proteomes" id="UP000316167">
    <property type="component" value="Unassembled WGS sequence"/>
</dbReference>
<evidence type="ECO:0000256" key="7">
    <source>
        <dbReference type="SAM" id="SignalP"/>
    </source>
</evidence>
<dbReference type="InterPro" id="IPR008693">
    <property type="entry name" value="MmpS"/>
</dbReference>
<evidence type="ECO:0000256" key="4">
    <source>
        <dbReference type="ARBA" id="ARBA00022692"/>
    </source>
</evidence>
<feature type="chain" id="PRO_5021798154" evidence="7">
    <location>
        <begin position="22"/>
        <end position="132"/>
    </location>
</feature>
<comment type="similarity">
    <text evidence="2">Belongs to the MmpS family.</text>
</comment>
<dbReference type="EMBL" id="VLLE01000005">
    <property type="protein sequence ID" value="TWI80140.1"/>
    <property type="molecule type" value="Genomic_DNA"/>
</dbReference>
<reference evidence="8 9" key="1">
    <citation type="journal article" date="2015" name="Stand. Genomic Sci.">
        <title>Genomic Encyclopedia of Bacterial and Archaeal Type Strains, Phase III: the genomes of soil and plant-associated and newly described type strains.</title>
        <authorList>
            <person name="Whitman W.B."/>
            <person name="Woyke T."/>
            <person name="Klenk H.P."/>
            <person name="Zhou Y."/>
            <person name="Lilburn T.G."/>
            <person name="Beck B.J."/>
            <person name="De Vos P."/>
            <person name="Vandamme P."/>
            <person name="Eisen J.A."/>
            <person name="Garrity G."/>
            <person name="Hugenholtz P."/>
            <person name="Kyrpides N.C."/>
        </authorList>
    </citation>
    <scope>NUCLEOTIDE SEQUENCE [LARGE SCALE GENOMIC DNA]</scope>
    <source>
        <strain evidence="8 9">CGMCC 1.7271</strain>
    </source>
</reference>
<proteinExistence type="inferred from homology"/>
<dbReference type="AlphaFoldDB" id="A0A562SH92"/>
<dbReference type="OrthoDB" id="1377205at2"/>
<sequence length="132" mass="14172">MKVLKSLSVIAMLAIILASCKKDNQNNNQESRAVRYEITGNYTGKLNIVFTDETGNFQTLTNVSLPWNKSFTAGTGMQSATLTASTTSTSTVGVTGQTATAKLYIGTELKKTVTQTADATGRIQFGNIIHVF</sequence>
<accession>A0A562SH92</accession>
<evidence type="ECO:0000256" key="5">
    <source>
        <dbReference type="ARBA" id="ARBA00022989"/>
    </source>
</evidence>
<protein>
    <submittedName>
        <fullName evidence="8">MmpS family membrane protein</fullName>
    </submittedName>
</protein>
<evidence type="ECO:0000256" key="1">
    <source>
        <dbReference type="ARBA" id="ARBA00004236"/>
    </source>
</evidence>
<feature type="signal peptide" evidence="7">
    <location>
        <begin position="1"/>
        <end position="21"/>
    </location>
</feature>
<dbReference type="GO" id="GO:0005886">
    <property type="term" value="C:plasma membrane"/>
    <property type="evidence" value="ECO:0007669"/>
    <property type="project" value="UniProtKB-SubCell"/>
</dbReference>
<keyword evidence="5" id="KW-1133">Transmembrane helix</keyword>
<evidence type="ECO:0000313" key="8">
    <source>
        <dbReference type="EMBL" id="TWI80140.1"/>
    </source>
</evidence>
<dbReference type="RefSeq" id="WP_144886987.1">
    <property type="nucleotide sequence ID" value="NZ_VLLE01000005.1"/>
</dbReference>
<gene>
    <name evidence="8" type="ORF">IQ13_2810</name>
</gene>
<keyword evidence="4" id="KW-0812">Transmembrane</keyword>
<keyword evidence="9" id="KW-1185">Reference proteome</keyword>
<organism evidence="8 9">
    <name type="scientific">Lacibacter cauensis</name>
    <dbReference type="NCBI Taxonomy" id="510947"/>
    <lineage>
        <taxon>Bacteria</taxon>
        <taxon>Pseudomonadati</taxon>
        <taxon>Bacteroidota</taxon>
        <taxon>Chitinophagia</taxon>
        <taxon>Chitinophagales</taxon>
        <taxon>Chitinophagaceae</taxon>
        <taxon>Lacibacter</taxon>
    </lineage>
</organism>